<keyword evidence="14 18" id="KW-0472">Membrane</keyword>
<evidence type="ECO:0000256" key="5">
    <source>
        <dbReference type="ARBA" id="ARBA00022536"/>
    </source>
</evidence>
<dbReference type="InterPro" id="IPR036055">
    <property type="entry name" value="LDL_receptor-like_sf"/>
</dbReference>
<feature type="repeat" description="LDL-receptor class B" evidence="20">
    <location>
        <begin position="373"/>
        <end position="415"/>
    </location>
</feature>
<dbReference type="InterPro" id="IPR017049">
    <property type="entry name" value="LRP5/6"/>
</dbReference>
<dbReference type="GO" id="GO:0035426">
    <property type="term" value="P:extracellular matrix-cell signaling"/>
    <property type="evidence" value="ECO:0007669"/>
    <property type="project" value="Ensembl"/>
</dbReference>
<name>A0A6P5INW2_PHACI</name>
<dbReference type="GeneID" id="110195386"/>
<feature type="region of interest" description="Disordered" evidence="21">
    <location>
        <begin position="1466"/>
        <end position="1493"/>
    </location>
</feature>
<dbReference type="GO" id="GO:0010467">
    <property type="term" value="P:gene expression"/>
    <property type="evidence" value="ECO:0007669"/>
    <property type="project" value="Ensembl"/>
</dbReference>
<dbReference type="GO" id="GO:0033687">
    <property type="term" value="P:osteoblast proliferation"/>
    <property type="evidence" value="ECO:0007669"/>
    <property type="project" value="Ensembl"/>
</dbReference>
<dbReference type="GO" id="GO:0005886">
    <property type="term" value="C:plasma membrane"/>
    <property type="evidence" value="ECO:0007669"/>
    <property type="project" value="UniProtKB-UniRule"/>
</dbReference>
<keyword evidence="10 18" id="KW-0732">Signal</keyword>
<dbReference type="GO" id="GO:0009952">
    <property type="term" value="P:anterior/posterior pattern specification"/>
    <property type="evidence" value="ECO:0007669"/>
    <property type="project" value="Ensembl"/>
</dbReference>
<proteinExistence type="inferred from homology"/>
<feature type="transmembrane region" description="Helical" evidence="18">
    <location>
        <begin position="1374"/>
        <end position="1394"/>
    </location>
</feature>
<dbReference type="CTD" id="4041"/>
<keyword evidence="9 18" id="KW-0812">Transmembrane</keyword>
<dbReference type="GO" id="GO:1990963">
    <property type="term" value="P:establishment of blood-retinal barrier"/>
    <property type="evidence" value="ECO:0007669"/>
    <property type="project" value="Ensembl"/>
</dbReference>
<feature type="disulfide bond" evidence="19">
    <location>
        <begin position="1331"/>
        <end position="1349"/>
    </location>
</feature>
<dbReference type="GO" id="GO:0005783">
    <property type="term" value="C:endoplasmic reticulum"/>
    <property type="evidence" value="ECO:0007669"/>
    <property type="project" value="UniProtKB-SubCell"/>
</dbReference>
<evidence type="ECO:0000256" key="12">
    <source>
        <dbReference type="ARBA" id="ARBA00022824"/>
    </source>
</evidence>
<dbReference type="GO" id="GO:0061178">
    <property type="term" value="P:regulation of insulin secretion involved in cellular response to glucose stimulus"/>
    <property type="evidence" value="ECO:0007669"/>
    <property type="project" value="Ensembl"/>
</dbReference>
<organism evidence="23 24">
    <name type="scientific">Phascolarctos cinereus</name>
    <name type="common">Koala</name>
    <dbReference type="NCBI Taxonomy" id="38626"/>
    <lineage>
        <taxon>Eukaryota</taxon>
        <taxon>Metazoa</taxon>
        <taxon>Chordata</taxon>
        <taxon>Craniata</taxon>
        <taxon>Vertebrata</taxon>
        <taxon>Euteleostomi</taxon>
        <taxon>Mammalia</taxon>
        <taxon>Metatheria</taxon>
        <taxon>Diprotodontia</taxon>
        <taxon>Phascolarctidae</taxon>
        <taxon>Phascolarctos</taxon>
    </lineage>
</organism>
<dbReference type="GO" id="GO:0048539">
    <property type="term" value="P:bone marrow development"/>
    <property type="evidence" value="ECO:0007669"/>
    <property type="project" value="Ensembl"/>
</dbReference>
<dbReference type="FunFam" id="2.120.10.30:FF:000162">
    <property type="entry name" value="LDL receptor related protein 5 like"/>
    <property type="match status" value="1"/>
</dbReference>
<feature type="repeat" description="LDL-receptor class B" evidence="20">
    <location>
        <begin position="804"/>
        <end position="845"/>
    </location>
</feature>
<dbReference type="GO" id="GO:0060042">
    <property type="term" value="P:retina morphogenesis in camera-type eye"/>
    <property type="evidence" value="ECO:0007669"/>
    <property type="project" value="Ensembl"/>
</dbReference>
<dbReference type="SMART" id="SM00135">
    <property type="entry name" value="LY"/>
    <property type="match status" value="20"/>
</dbReference>
<dbReference type="InterPro" id="IPR023415">
    <property type="entry name" value="LDLR_class-A_CS"/>
</dbReference>
<feature type="repeat" description="LDL-receptor class B" evidence="20">
    <location>
        <begin position="1067"/>
        <end position="1111"/>
    </location>
</feature>
<dbReference type="GO" id="GO:0060033">
    <property type="term" value="P:anatomical structure regression"/>
    <property type="evidence" value="ECO:0007669"/>
    <property type="project" value="Ensembl"/>
</dbReference>
<dbReference type="GO" id="GO:0042074">
    <property type="term" value="P:cell migration involved in gastrulation"/>
    <property type="evidence" value="ECO:0007669"/>
    <property type="project" value="Ensembl"/>
</dbReference>
<feature type="repeat" description="LDL-receptor class B" evidence="20">
    <location>
        <begin position="761"/>
        <end position="803"/>
    </location>
</feature>
<dbReference type="GO" id="GO:0045600">
    <property type="term" value="P:positive regulation of fat cell differentiation"/>
    <property type="evidence" value="ECO:0007669"/>
    <property type="project" value="Ensembl"/>
</dbReference>
<evidence type="ECO:0000313" key="23">
    <source>
        <dbReference type="Proteomes" id="UP000515140"/>
    </source>
</evidence>
<dbReference type="Proteomes" id="UP000515140">
    <property type="component" value="Unplaced"/>
</dbReference>
<dbReference type="FunFam" id="4.10.400.10:FF:000016">
    <property type="entry name" value="Low-density lipoprotein receptor-related protein 6"/>
    <property type="match status" value="1"/>
</dbReference>
<feature type="disulfide bond" evidence="19">
    <location>
        <begin position="1286"/>
        <end position="1298"/>
    </location>
</feature>
<dbReference type="Gene3D" id="4.10.400.10">
    <property type="entry name" value="Low-density Lipoprotein Receptor"/>
    <property type="match status" value="3"/>
</dbReference>
<dbReference type="GO" id="GO:0110135">
    <property type="term" value="P:Norrin signaling pathway"/>
    <property type="evidence" value="ECO:0007669"/>
    <property type="project" value="Ensembl"/>
</dbReference>
<dbReference type="GO" id="GO:0045669">
    <property type="term" value="P:positive regulation of osteoblast differentiation"/>
    <property type="evidence" value="ECO:0007669"/>
    <property type="project" value="Ensembl"/>
</dbReference>
<feature type="repeat" description="LDL-receptor class B" evidence="20">
    <location>
        <begin position="503"/>
        <end position="545"/>
    </location>
</feature>
<dbReference type="SUPFAM" id="SSF57196">
    <property type="entry name" value="EGF/Laminin"/>
    <property type="match status" value="2"/>
</dbReference>
<evidence type="ECO:0000259" key="22">
    <source>
        <dbReference type="SMART" id="SM00181"/>
    </source>
</evidence>
<dbReference type="SUPFAM" id="SSF57184">
    <property type="entry name" value="Growth factor receptor domain"/>
    <property type="match status" value="1"/>
</dbReference>
<dbReference type="GO" id="GO:0008217">
    <property type="term" value="P:regulation of blood pressure"/>
    <property type="evidence" value="ECO:0007669"/>
    <property type="project" value="Ensembl"/>
</dbReference>
<keyword evidence="24" id="KW-0449">Lipoprotein</keyword>
<evidence type="ECO:0000256" key="14">
    <source>
        <dbReference type="ARBA" id="ARBA00023136"/>
    </source>
</evidence>
<reference evidence="24" key="1">
    <citation type="submission" date="2025-08" db="UniProtKB">
        <authorList>
            <consortium name="RefSeq"/>
        </authorList>
    </citation>
    <scope>IDENTIFICATION</scope>
    <source>
        <tissue evidence="24">Spleen</tissue>
    </source>
</reference>
<keyword evidence="15 19" id="KW-1015">Disulfide bond</keyword>
<evidence type="ECO:0000256" key="13">
    <source>
        <dbReference type="ARBA" id="ARBA00022989"/>
    </source>
</evidence>
<evidence type="ECO:0000256" key="15">
    <source>
        <dbReference type="ARBA" id="ARBA00023157"/>
    </source>
</evidence>
<comment type="caution">
    <text evidence="19">Lacks conserved residue(s) required for the propagation of feature annotation.</text>
</comment>
<comment type="function">
    <text evidence="18">Component of the Wnt-Fzd-LRP5-LRP6 complex that triggers beta-catenin signaling through inducing aggregation of receptor-ligand complexes into ribosome-sized signalosomes.</text>
</comment>
<keyword evidence="6" id="KW-0597">Phosphoprotein</keyword>
<dbReference type="GO" id="GO:0098609">
    <property type="term" value="P:cell-cell adhesion"/>
    <property type="evidence" value="ECO:0007669"/>
    <property type="project" value="Ensembl"/>
</dbReference>
<keyword evidence="13 18" id="KW-1133">Transmembrane helix</keyword>
<comment type="subcellular location">
    <subcellularLocation>
        <location evidence="1">Endoplasmic reticulum</location>
    </subcellularLocation>
    <subcellularLocation>
        <location evidence="2">Membrane</location>
        <topology evidence="2">Single-pass type I membrane protein</topology>
    </subcellularLocation>
</comment>
<keyword evidence="5" id="KW-0245">EGF-like domain</keyword>
<dbReference type="GO" id="GO:0008203">
    <property type="term" value="P:cholesterol metabolic process"/>
    <property type="evidence" value="ECO:0007669"/>
    <property type="project" value="Ensembl"/>
</dbReference>
<feature type="disulfide bond" evidence="19">
    <location>
        <begin position="1293"/>
        <end position="1311"/>
    </location>
</feature>
<dbReference type="GO" id="GO:0015026">
    <property type="term" value="F:coreceptor activity"/>
    <property type="evidence" value="ECO:0007669"/>
    <property type="project" value="Ensembl"/>
</dbReference>
<evidence type="ECO:0000256" key="8">
    <source>
        <dbReference type="ARBA" id="ARBA00022687"/>
    </source>
</evidence>
<feature type="compositionally biased region" description="Pro residues" evidence="21">
    <location>
        <begin position="1592"/>
        <end position="1603"/>
    </location>
</feature>
<dbReference type="GO" id="GO:0042813">
    <property type="term" value="F:Wnt receptor activity"/>
    <property type="evidence" value="ECO:0007669"/>
    <property type="project" value="Ensembl"/>
</dbReference>
<feature type="region of interest" description="Disordered" evidence="21">
    <location>
        <begin position="1554"/>
        <end position="1603"/>
    </location>
</feature>
<dbReference type="GO" id="GO:0045840">
    <property type="term" value="P:positive regulation of mitotic nuclear division"/>
    <property type="evidence" value="ECO:0007669"/>
    <property type="project" value="Ensembl"/>
</dbReference>
<feature type="repeat" description="LDL-receptor class B" evidence="20">
    <location>
        <begin position="459"/>
        <end position="502"/>
    </location>
</feature>
<feature type="repeat" description="LDL-receptor class B" evidence="20">
    <location>
        <begin position="63"/>
        <end position="107"/>
    </location>
</feature>
<evidence type="ECO:0000256" key="1">
    <source>
        <dbReference type="ARBA" id="ARBA00004240"/>
    </source>
</evidence>
<evidence type="ECO:0000313" key="24">
    <source>
        <dbReference type="RefSeq" id="XP_020823787.1"/>
    </source>
</evidence>
<evidence type="ECO:0000256" key="4">
    <source>
        <dbReference type="ARBA" id="ARBA00022473"/>
    </source>
</evidence>
<evidence type="ECO:0000256" key="21">
    <source>
        <dbReference type="SAM" id="MobiDB-lite"/>
    </source>
</evidence>
<dbReference type="FunFam" id="2.120.10.30:FF:000017">
    <property type="entry name" value="Low-density lipoprotein receptor-related protein 6"/>
    <property type="match status" value="1"/>
</dbReference>
<dbReference type="InterPro" id="IPR002172">
    <property type="entry name" value="LDrepeatLR_classA_rpt"/>
</dbReference>
<evidence type="ECO:0000256" key="10">
    <source>
        <dbReference type="ARBA" id="ARBA00022729"/>
    </source>
</evidence>
<evidence type="ECO:0000256" key="3">
    <source>
        <dbReference type="ARBA" id="ARBA00009939"/>
    </source>
</evidence>
<dbReference type="GO" id="GO:0060070">
    <property type="term" value="P:canonical Wnt signaling pathway"/>
    <property type="evidence" value="ECO:0007669"/>
    <property type="project" value="Ensembl"/>
</dbReference>
<dbReference type="FunFam" id="2.120.10.30:FF:000001">
    <property type="entry name" value="Low-density lipoprotein receptor-related protein 6"/>
    <property type="match status" value="1"/>
</dbReference>
<dbReference type="InterPro" id="IPR011042">
    <property type="entry name" value="6-blade_b-propeller_TolB-like"/>
</dbReference>
<dbReference type="GO" id="GO:0043235">
    <property type="term" value="C:receptor complex"/>
    <property type="evidence" value="ECO:0007669"/>
    <property type="project" value="Ensembl"/>
</dbReference>
<feature type="disulfide bond" evidence="19">
    <location>
        <begin position="1268"/>
        <end position="1283"/>
    </location>
</feature>
<dbReference type="GO" id="GO:0006897">
    <property type="term" value="P:endocytosis"/>
    <property type="evidence" value="ECO:0007669"/>
    <property type="project" value="UniProtKB-KW"/>
</dbReference>
<dbReference type="FunFam" id="4.10.400.10:FF:000095">
    <property type="entry name" value="Low-density lipoprotein receptor-related protein"/>
    <property type="match status" value="1"/>
</dbReference>
<feature type="repeat" description="LDL-receptor class B" evidence="20">
    <location>
        <begin position="1112"/>
        <end position="1154"/>
    </location>
</feature>
<feature type="disulfide bond" evidence="19">
    <location>
        <begin position="1305"/>
        <end position="1320"/>
    </location>
</feature>
<dbReference type="GO" id="GO:0042632">
    <property type="term" value="P:cholesterol homeostasis"/>
    <property type="evidence" value="ECO:0007669"/>
    <property type="project" value="Ensembl"/>
</dbReference>
<gene>
    <name evidence="24" type="primary">LRP5</name>
</gene>
<keyword evidence="4 18" id="KW-0217">Developmental protein</keyword>
<dbReference type="PROSITE" id="PS01209">
    <property type="entry name" value="LDLRA_1"/>
    <property type="match status" value="2"/>
</dbReference>
<feature type="repeat" description="LDL-receptor class B" evidence="20">
    <location>
        <begin position="195"/>
        <end position="237"/>
    </location>
</feature>
<dbReference type="Gene3D" id="2.10.25.10">
    <property type="entry name" value="Laminin"/>
    <property type="match status" value="1"/>
</dbReference>
<keyword evidence="12" id="KW-0256">Endoplasmic reticulum</keyword>
<dbReference type="GO" id="GO:0046849">
    <property type="term" value="P:bone remodeling"/>
    <property type="evidence" value="ECO:0007669"/>
    <property type="project" value="Ensembl"/>
</dbReference>
<dbReference type="Pfam" id="PF00058">
    <property type="entry name" value="Ldl_recept_b"/>
    <property type="match status" value="12"/>
</dbReference>
<dbReference type="SMART" id="SM00181">
    <property type="entry name" value="EGF"/>
    <property type="match status" value="4"/>
</dbReference>
<comment type="subunit">
    <text evidence="18">Homodimer; disulfide-linked. Forms phosphorylated oligomer aggregates on Wnt-signaling.</text>
</comment>
<dbReference type="Pfam" id="PF00057">
    <property type="entry name" value="Ldl_recept_a"/>
    <property type="match status" value="3"/>
</dbReference>
<evidence type="ECO:0000256" key="7">
    <source>
        <dbReference type="ARBA" id="ARBA00022583"/>
    </source>
</evidence>
<dbReference type="FunCoup" id="A0A6P5INW2">
    <property type="interactions" value="794"/>
</dbReference>
<dbReference type="Gene3D" id="2.120.10.30">
    <property type="entry name" value="TolB, C-terminal domain"/>
    <property type="match status" value="4"/>
</dbReference>
<dbReference type="CDD" id="cd00112">
    <property type="entry name" value="LDLa"/>
    <property type="match status" value="3"/>
</dbReference>
<feature type="domain" description="EGF-like" evidence="22">
    <location>
        <begin position="1204"/>
        <end position="1242"/>
    </location>
</feature>
<feature type="repeat" description="LDL-receptor class B" evidence="20">
    <location>
        <begin position="718"/>
        <end position="760"/>
    </location>
</feature>
<feature type="repeat" description="LDL-receptor class B" evidence="20">
    <location>
        <begin position="675"/>
        <end position="717"/>
    </location>
</feature>
<accession>A0A6P5INW2</accession>
<dbReference type="GO" id="GO:0033690">
    <property type="term" value="P:positive regulation of osteoblast proliferation"/>
    <property type="evidence" value="ECO:0007669"/>
    <property type="project" value="Ensembl"/>
</dbReference>
<dbReference type="InParanoid" id="A0A6P5INW2"/>
<comment type="similarity">
    <text evidence="3 18">Belongs to the LDLR family.</text>
</comment>
<dbReference type="GO" id="GO:0001702">
    <property type="term" value="P:gastrulation with mouth forming second"/>
    <property type="evidence" value="ECO:0007669"/>
    <property type="project" value="Ensembl"/>
</dbReference>
<dbReference type="GO" id="GO:0017147">
    <property type="term" value="F:Wnt-protein binding"/>
    <property type="evidence" value="ECO:0007669"/>
    <property type="project" value="UniProtKB-UniRule"/>
</dbReference>
<evidence type="ECO:0000256" key="20">
    <source>
        <dbReference type="PROSITE-ProRule" id="PRU00461"/>
    </source>
</evidence>
<keyword evidence="17" id="KW-0325">Glycoprotein</keyword>
<dbReference type="GO" id="GO:0045668">
    <property type="term" value="P:negative regulation of osteoblast differentiation"/>
    <property type="evidence" value="ECO:0007669"/>
    <property type="project" value="Ensembl"/>
</dbReference>
<keyword evidence="7" id="KW-0254">Endocytosis</keyword>
<evidence type="ECO:0000256" key="16">
    <source>
        <dbReference type="ARBA" id="ARBA00023170"/>
    </source>
</evidence>
<keyword evidence="16 18" id="KW-0675">Receptor</keyword>
<dbReference type="PANTHER" id="PTHR46513">
    <property type="entry name" value="VITELLOGENIN RECEPTOR-LIKE PROTEIN-RELATED-RELATED"/>
    <property type="match status" value="1"/>
</dbReference>
<dbReference type="SUPFAM" id="SSF63825">
    <property type="entry name" value="YWTD domain"/>
    <property type="match status" value="4"/>
</dbReference>
<feature type="domain" description="EGF-like" evidence="22">
    <location>
        <begin position="286"/>
        <end position="325"/>
    </location>
</feature>
<dbReference type="PIRSF" id="PIRSF036314">
    <property type="entry name" value="LDL_recpt-rel_p5/6"/>
    <property type="match status" value="1"/>
</dbReference>
<dbReference type="GO" id="GO:0006007">
    <property type="term" value="P:glucose catabolic process"/>
    <property type="evidence" value="ECO:0007669"/>
    <property type="project" value="Ensembl"/>
</dbReference>
<feature type="signal peptide" evidence="18">
    <location>
        <begin position="1"/>
        <end position="19"/>
    </location>
</feature>
<feature type="domain" description="EGF-like" evidence="22">
    <location>
        <begin position="893"/>
        <end position="930"/>
    </location>
</feature>
<dbReference type="InterPro" id="IPR000033">
    <property type="entry name" value="LDLR_classB_rpt"/>
</dbReference>
<evidence type="ECO:0000256" key="6">
    <source>
        <dbReference type="ARBA" id="ARBA00022553"/>
    </source>
</evidence>
<dbReference type="InterPro" id="IPR050778">
    <property type="entry name" value="Cueball_EGF_LRP_Nidogen"/>
</dbReference>
<protein>
    <recommendedName>
        <fullName evidence="18">Low-density lipoprotein receptor-related protein</fullName>
    </recommendedName>
</protein>
<dbReference type="InterPro" id="IPR000742">
    <property type="entry name" value="EGF"/>
</dbReference>
<dbReference type="PROSITE" id="PS50068">
    <property type="entry name" value="LDLRA_2"/>
    <property type="match status" value="3"/>
</dbReference>
<dbReference type="FunFam" id="2.120.10.30:FF:000024">
    <property type="entry name" value="Low-density lipoprotein receptor-related protein"/>
    <property type="match status" value="1"/>
</dbReference>
<dbReference type="GO" id="GO:0045944">
    <property type="term" value="P:positive regulation of transcription by RNA polymerase II"/>
    <property type="evidence" value="ECO:0007669"/>
    <property type="project" value="Ensembl"/>
</dbReference>
<dbReference type="FunFam" id="4.10.400.10:FF:000076">
    <property type="entry name" value="Low-density lipoprotein receptor-related protein"/>
    <property type="match status" value="1"/>
</dbReference>
<dbReference type="PANTHER" id="PTHR46513:SF16">
    <property type="entry name" value="LOW-DENSITY LIPOPROTEIN RECEPTOR-RELATED PROTEIN 5"/>
    <property type="match status" value="1"/>
</dbReference>
<dbReference type="GO" id="GO:1902262">
    <property type="term" value="P:apoptotic process involved in blood vessel morphogenesis"/>
    <property type="evidence" value="ECO:0007669"/>
    <property type="project" value="Ensembl"/>
</dbReference>
<keyword evidence="11" id="KW-0677">Repeat</keyword>
<dbReference type="PROSITE" id="PS51120">
    <property type="entry name" value="LDLRB"/>
    <property type="match status" value="14"/>
</dbReference>
<feature type="chain" id="PRO_5028556964" description="Low-density lipoprotein receptor-related protein" evidence="18">
    <location>
        <begin position="20"/>
        <end position="1603"/>
    </location>
</feature>
<feature type="repeat" description="LDL-receptor class B" evidence="20">
    <location>
        <begin position="151"/>
        <end position="194"/>
    </location>
</feature>
<dbReference type="GO" id="GO:0042981">
    <property type="term" value="P:regulation of apoptotic process"/>
    <property type="evidence" value="ECO:0007669"/>
    <property type="project" value="Ensembl"/>
</dbReference>
<dbReference type="PRINTS" id="PR00261">
    <property type="entry name" value="LDLRECEPTOR"/>
</dbReference>
<dbReference type="SMART" id="SM00192">
    <property type="entry name" value="LDLa"/>
    <property type="match status" value="3"/>
</dbReference>
<dbReference type="GO" id="GO:0061304">
    <property type="term" value="P:retinal blood vessel morphogenesis"/>
    <property type="evidence" value="ECO:0007669"/>
    <property type="project" value="Ensembl"/>
</dbReference>
<dbReference type="GO" id="GO:0060444">
    <property type="term" value="P:branching involved in mammary gland duct morphogenesis"/>
    <property type="evidence" value="ECO:0007669"/>
    <property type="project" value="Ensembl"/>
</dbReference>
<feature type="disulfide bond" evidence="19">
    <location>
        <begin position="1343"/>
        <end position="1358"/>
    </location>
</feature>
<feature type="domain" description="EGF-like" evidence="22">
    <location>
        <begin position="592"/>
        <end position="629"/>
    </location>
</feature>
<keyword evidence="8 18" id="KW-0879">Wnt signaling pathway</keyword>
<dbReference type="KEGG" id="pcw:110195386"/>
<dbReference type="InterPro" id="IPR009030">
    <property type="entry name" value="Growth_fac_rcpt_cys_sf"/>
</dbReference>
<sequence>MEAVLALLALCSLLAPAGASPLLLFANRRDVRLVDAGGAKLESSIVVSGLEDAAAVDFQYSQGVIYWTDVSEEAIKQTYFNQSGSAVQNVIISGLVSPDGLACDWIGRKLYWTDSETNRIEVANLNGTSRKVLFWQDLDQPRAIALDPAHGYMYWTDWGETPRIERAGMDSSTRKIIVDSDIYWPNGLTIDLEEQKLYWADAKLSFIHRANLDGSFRQKVVEGSLTHPFALTLSGDTLYWTDWQTRSIHACNKRTGEKRREILGALYSPMDIQVLSRDRQPYFHTPCEEDNGGCSHLCLLSPREPFYTCACPTGVQLEDNAKTCKAGAEEVLLLARRTDLRRISLDMPDFTDIILQIDDIRHAIAIDYDPVERYVYWTDDDVRAIRRAYLDGSGAQTLVNTEINDPDGIAVDWVARNLYWTDTGTDRIEVTRLNGTSRKILISENLDEPRAIVLNPVMGYMYWTDWGENPKIECAHLDGQARRVLVNTSLGWPNGLALDLQEGKLYWGDAKTDKIEVINIDGTKRRTLLEDKLPHIFGFTLLGDYIYWTDWQRRSIERVHKVKANRDIIIDQLPDLMGLKAVNVARVIGTNPCAEKNGGCSHLCFFTPHATKCGCPIGLELLNDLQTCIIPEAFLVFTSRAAIHRISLETNNNDVAIPLTGVKEASALDFDVSNSHIYWTDVSLKTISRAYMNGSSVEHVIQFGLDYPEGMAVDWVGRNLYWADTGTNRIEVARLDGQHRQVLVWKDLDNPRSLALDPTKGYLYWTEWGGKPRIVRAYMDGTNSITLVDKVGRANDLTIDYADQRLYWTDLDTNMIESSNMLGQERVIIADDLPHPFGLTQYRDYIYWTDWNLHSIERADKVNGKNRTLIQGHLDFVMDILVFHSSRQDGLNDCTQNNGHCGQLCLAIPNGYRCGCATHYTLDPNHRNCSSPTAFLLFSQKCAISRMIPDDQQSPDVVLPLHGLRNVKAIDYDPLDKFIYWVDGRQNIKRARDDGTQPFVVTSANQGQNSEKQPHDLSIDIYSHTLYWTCEATNTINVHRLSGEAIGVVLRGDRDKPRAIAVNAERGYLYFTNMQDRAARIERAALDGTEREALFTAGLIRPVALVVDNKLGRLFWVDADLKRIEGCDLSGANRVTLEDANIVQPVGLTVLGSHLYWIDRQQQMIERVEKSSGYKRTRIQGRISHLTGIHAVEEVNMEEFAAHPCSRDNGGCSHICIAKGDGTPRCSCPVHLVLLQNLLTCGEPPTCSPDQFTCATGEIDCIPVAWRCDGFPECDDHSDEANCPVCSASQFQCEKGQCIDLRWRCNGEIDCQDKSDEADCDAICLPNQFRCASGQCILIKQQCDSFPDCVDGSDELLCEITKPPSDDPPSHSNAIGPVIGIILSLFVMGGMYFVCQRVICQRYAGASGPFPHEYVSGTPHVPLNFIAPGSSQHGTFTGISCGKSMISSMSLMGGSSGLPLYDRNHVTGASSSSSSSTKATLYPQILNPPPSPATDRSLYNTEMFYSSNIPSTTRSYRPYIIRGIAPPTTPCSTDACDSDCTTGRWKASKYYTDLNSDSDPYPPPPTPHSQYLSAEESCPPSPATERSYFHLFPPPPSPCTDSS</sequence>
<dbReference type="GO" id="GO:0042733">
    <property type="term" value="P:embryonic digit morphogenesis"/>
    <property type="evidence" value="ECO:0007669"/>
    <property type="project" value="Ensembl"/>
</dbReference>
<evidence type="ECO:0000256" key="17">
    <source>
        <dbReference type="ARBA" id="ARBA00023180"/>
    </source>
</evidence>
<dbReference type="GO" id="GO:0060612">
    <property type="term" value="P:adipose tissue development"/>
    <property type="evidence" value="ECO:0007669"/>
    <property type="project" value="Ensembl"/>
</dbReference>
<feature type="disulfide bond" evidence="19">
    <location>
        <begin position="1324"/>
        <end position="1336"/>
    </location>
</feature>
<dbReference type="GO" id="GO:0035019">
    <property type="term" value="P:somatic stem cell population maintenance"/>
    <property type="evidence" value="ECO:0007669"/>
    <property type="project" value="Ensembl"/>
</dbReference>
<feature type="repeat" description="LDL-receptor class B" evidence="20">
    <location>
        <begin position="416"/>
        <end position="458"/>
    </location>
</feature>
<dbReference type="Pfam" id="PF14670">
    <property type="entry name" value="FXa_inhibition"/>
    <property type="match status" value="4"/>
</dbReference>
<evidence type="ECO:0000256" key="11">
    <source>
        <dbReference type="ARBA" id="ARBA00022737"/>
    </source>
</evidence>
<evidence type="ECO:0000256" key="18">
    <source>
        <dbReference type="PIRNR" id="PIRNR036314"/>
    </source>
</evidence>
<evidence type="ECO:0000256" key="2">
    <source>
        <dbReference type="ARBA" id="ARBA00004479"/>
    </source>
</evidence>
<dbReference type="GO" id="GO:0060856">
    <property type="term" value="P:establishment of blood-brain barrier"/>
    <property type="evidence" value="ECO:0007669"/>
    <property type="project" value="Ensembl"/>
</dbReference>
<dbReference type="GO" id="GO:0002076">
    <property type="term" value="P:osteoblast development"/>
    <property type="evidence" value="ECO:0007669"/>
    <property type="project" value="Ensembl"/>
</dbReference>
<feature type="repeat" description="LDL-receptor class B" evidence="20">
    <location>
        <begin position="108"/>
        <end position="150"/>
    </location>
</feature>
<dbReference type="FunFam" id="2.10.25.10:FF:000314">
    <property type="entry name" value="Low-density lipoprotein receptor-related protein"/>
    <property type="match status" value="1"/>
</dbReference>
<evidence type="ECO:0000256" key="9">
    <source>
        <dbReference type="ARBA" id="ARBA00022692"/>
    </source>
</evidence>
<dbReference type="GO" id="GO:0006865">
    <property type="term" value="P:amino acid transport"/>
    <property type="evidence" value="ECO:0007669"/>
    <property type="project" value="Ensembl"/>
</dbReference>
<dbReference type="RefSeq" id="XP_020823787.1">
    <property type="nucleotide sequence ID" value="XM_020968128.1"/>
</dbReference>
<evidence type="ECO:0000256" key="19">
    <source>
        <dbReference type="PROSITE-ProRule" id="PRU00124"/>
    </source>
</evidence>
<dbReference type="SUPFAM" id="SSF57424">
    <property type="entry name" value="LDL receptor-like module"/>
    <property type="match status" value="3"/>
</dbReference>
<dbReference type="GO" id="GO:0060764">
    <property type="term" value="P:cell-cell signaling involved in mammary gland development"/>
    <property type="evidence" value="ECO:0007669"/>
    <property type="project" value="Ensembl"/>
</dbReference>
<dbReference type="GO" id="GO:0060349">
    <property type="term" value="P:bone morphogenesis"/>
    <property type="evidence" value="ECO:0007669"/>
    <property type="project" value="Ensembl"/>
</dbReference>
<keyword evidence="23" id="KW-1185">Reference proteome</keyword>
<dbReference type="GO" id="GO:0008078">
    <property type="term" value="P:mesodermal cell migration"/>
    <property type="evidence" value="ECO:0007669"/>
    <property type="project" value="Ensembl"/>
</dbReference>
<dbReference type="GO" id="GO:0002053">
    <property type="term" value="P:positive regulation of mesenchymal cell proliferation"/>
    <property type="evidence" value="ECO:0007669"/>
    <property type="project" value="Ensembl"/>
</dbReference>